<organism evidence="3 4">
    <name type="scientific">Anisodus tanguticus</name>
    <dbReference type="NCBI Taxonomy" id="243964"/>
    <lineage>
        <taxon>Eukaryota</taxon>
        <taxon>Viridiplantae</taxon>
        <taxon>Streptophyta</taxon>
        <taxon>Embryophyta</taxon>
        <taxon>Tracheophyta</taxon>
        <taxon>Spermatophyta</taxon>
        <taxon>Magnoliopsida</taxon>
        <taxon>eudicotyledons</taxon>
        <taxon>Gunneridae</taxon>
        <taxon>Pentapetalae</taxon>
        <taxon>asterids</taxon>
        <taxon>lamiids</taxon>
        <taxon>Solanales</taxon>
        <taxon>Solanaceae</taxon>
        <taxon>Solanoideae</taxon>
        <taxon>Hyoscyameae</taxon>
        <taxon>Anisodus</taxon>
    </lineage>
</organism>
<evidence type="ECO:0000313" key="3">
    <source>
        <dbReference type="EMBL" id="KAK4346067.1"/>
    </source>
</evidence>
<evidence type="ECO:0000256" key="1">
    <source>
        <dbReference type="SAM" id="MobiDB-lite"/>
    </source>
</evidence>
<dbReference type="Pfam" id="PF23247">
    <property type="entry name" value="LRR_RPS2"/>
    <property type="match status" value="1"/>
</dbReference>
<comment type="caution">
    <text evidence="3">The sequence shown here is derived from an EMBL/GenBank/DDBJ whole genome shotgun (WGS) entry which is preliminary data.</text>
</comment>
<dbReference type="AlphaFoldDB" id="A0AAE1R947"/>
<feature type="region of interest" description="Disordered" evidence="1">
    <location>
        <begin position="129"/>
        <end position="158"/>
    </location>
</feature>
<dbReference type="Proteomes" id="UP001291623">
    <property type="component" value="Unassembled WGS sequence"/>
</dbReference>
<feature type="compositionally biased region" description="Polar residues" evidence="1">
    <location>
        <begin position="131"/>
        <end position="144"/>
    </location>
</feature>
<reference evidence="3" key="1">
    <citation type="submission" date="2023-12" db="EMBL/GenBank/DDBJ databases">
        <title>Genome assembly of Anisodus tanguticus.</title>
        <authorList>
            <person name="Wang Y.-J."/>
        </authorList>
    </citation>
    <scope>NUCLEOTIDE SEQUENCE</scope>
    <source>
        <strain evidence="3">KB-2021</strain>
        <tissue evidence="3">Leaf</tissue>
    </source>
</reference>
<gene>
    <name evidence="3" type="ORF">RND71_036243</name>
</gene>
<protein>
    <recommendedName>
        <fullName evidence="2">Disease resistance protein At4g27190-like leucine-rich repeats domain-containing protein</fullName>
    </recommendedName>
</protein>
<proteinExistence type="predicted"/>
<sequence length="158" mass="17767">MSPSVARGVLNLRTLRITSCPLMEEVIAEEEQQGEEMTNEPLFPRLVDLMLRELPKLGHFFQTKCALEFPFLRKVQIDGCLEMKTFIQLGSVSTPSLETVYTAPSVIADFGVEDDLNKWIQRRFNSKEQESCQGTTDGNESEASNGDKSEARGYSTHC</sequence>
<accession>A0AAE1R947</accession>
<keyword evidence="4" id="KW-1185">Reference proteome</keyword>
<evidence type="ECO:0000259" key="2">
    <source>
        <dbReference type="Pfam" id="PF23247"/>
    </source>
</evidence>
<feature type="domain" description="Disease resistance protein At4g27190-like leucine-rich repeats" evidence="2">
    <location>
        <begin position="5"/>
        <end position="85"/>
    </location>
</feature>
<dbReference type="EMBL" id="JAVYJV010000019">
    <property type="protein sequence ID" value="KAK4346067.1"/>
    <property type="molecule type" value="Genomic_DNA"/>
</dbReference>
<name>A0AAE1R947_9SOLA</name>
<dbReference type="InterPro" id="IPR057135">
    <property type="entry name" value="At4g27190-like_LRR"/>
</dbReference>
<evidence type="ECO:0000313" key="4">
    <source>
        <dbReference type="Proteomes" id="UP001291623"/>
    </source>
</evidence>